<evidence type="ECO:0000313" key="3">
    <source>
        <dbReference type="EMBL" id="QJA81478.1"/>
    </source>
</evidence>
<proteinExistence type="predicted"/>
<dbReference type="EMBL" id="MT144699">
    <property type="protein sequence ID" value="QJH97741.1"/>
    <property type="molecule type" value="Genomic_DNA"/>
</dbReference>
<dbReference type="GO" id="GO:0051536">
    <property type="term" value="F:iron-sulfur cluster binding"/>
    <property type="evidence" value="ECO:0007669"/>
    <property type="project" value="InterPro"/>
</dbReference>
<evidence type="ECO:0000313" key="2">
    <source>
        <dbReference type="EMBL" id="QJA61461.1"/>
    </source>
</evidence>
<dbReference type="GO" id="GO:0030430">
    <property type="term" value="C:host cell cytoplasm"/>
    <property type="evidence" value="ECO:0007669"/>
    <property type="project" value="InterPro"/>
</dbReference>
<protein>
    <submittedName>
        <fullName evidence="1">Putative tail protein</fullName>
    </submittedName>
</protein>
<evidence type="ECO:0000313" key="4">
    <source>
        <dbReference type="EMBL" id="QJH97741.1"/>
    </source>
</evidence>
<evidence type="ECO:0000313" key="1">
    <source>
        <dbReference type="EMBL" id="QJA47014.1"/>
    </source>
</evidence>
<gene>
    <name evidence="3" type="ORF">MM415A00527_0003</name>
    <name evidence="2" type="ORF">MM415B00932_0003</name>
    <name evidence="1" type="ORF">TM448A00586_0020</name>
    <name evidence="4" type="ORF">TM448B01076_0015</name>
</gene>
<dbReference type="EMBL" id="MT144028">
    <property type="protein sequence ID" value="QJA47014.1"/>
    <property type="molecule type" value="Genomic_DNA"/>
</dbReference>
<accession>A0A6H1ZHH6</accession>
<dbReference type="EMBL" id="MT142461">
    <property type="protein sequence ID" value="QJA81478.1"/>
    <property type="molecule type" value="Genomic_DNA"/>
</dbReference>
<dbReference type="Pfam" id="PF05100">
    <property type="entry name" value="Phage_tail_L"/>
    <property type="match status" value="1"/>
</dbReference>
<reference evidence="1" key="1">
    <citation type="submission" date="2020-03" db="EMBL/GenBank/DDBJ databases">
        <title>The deep terrestrial virosphere.</title>
        <authorList>
            <person name="Holmfeldt K."/>
            <person name="Nilsson E."/>
            <person name="Simone D."/>
            <person name="Lopez-Fernandez M."/>
            <person name="Wu X."/>
            <person name="de Brujin I."/>
            <person name="Lundin D."/>
            <person name="Andersson A."/>
            <person name="Bertilsson S."/>
            <person name="Dopson M."/>
        </authorList>
    </citation>
    <scope>NUCLEOTIDE SEQUENCE</scope>
    <source>
        <strain evidence="3">MM415A00527</strain>
        <strain evidence="2">MM415B00932</strain>
        <strain evidence="1">TM448A00586</strain>
        <strain evidence="4">TM448B01076</strain>
    </source>
</reference>
<dbReference type="GO" id="GO:0046718">
    <property type="term" value="P:symbiont entry into host cell"/>
    <property type="evidence" value="ECO:0007669"/>
    <property type="project" value="InterPro"/>
</dbReference>
<name>A0A6H1ZHH6_9ZZZZ</name>
<dbReference type="EMBL" id="MT141442">
    <property type="protein sequence ID" value="QJA61461.1"/>
    <property type="molecule type" value="Genomic_DNA"/>
</dbReference>
<organism evidence="1">
    <name type="scientific">viral metagenome</name>
    <dbReference type="NCBI Taxonomy" id="1070528"/>
    <lineage>
        <taxon>unclassified sequences</taxon>
        <taxon>metagenomes</taxon>
        <taxon>organismal metagenomes</taxon>
    </lineage>
</organism>
<dbReference type="InterPro" id="IPR006487">
    <property type="entry name" value="Phage_lambda_L"/>
</dbReference>
<sequence>MARDVNASLELEINSLESHGLINLFEVETQQEINATPADYAYWAEYNSTISYFVPETTTPQDYSPFPIGRSEIETDDGSKIPSLRLNIGAVSQEITAYIENNDALRRHRVRAVTVAANELACASACLVDTFFIDGATIDHDKEIAVFELTSKGNTANVSVPLRRMRRDYCYKRYNASDCRASSGPASLILPPLSDSQCRRTKDACASKGNVINFGGFPGIGTARIVRF</sequence>
<dbReference type="AlphaFoldDB" id="A0A6H1ZHH6"/>